<dbReference type="InterPro" id="IPR042791">
    <property type="entry name" value="CDK5RAP2"/>
</dbReference>
<feature type="coiled-coil region" evidence="3">
    <location>
        <begin position="79"/>
        <end position="158"/>
    </location>
</feature>
<dbReference type="GO" id="GO:0046600">
    <property type="term" value="P:negative regulation of centriole replication"/>
    <property type="evidence" value="ECO:0007669"/>
    <property type="project" value="TreeGrafter"/>
</dbReference>
<dbReference type="Pfam" id="PF07989">
    <property type="entry name" value="Cnn_1N"/>
    <property type="match status" value="1"/>
</dbReference>
<dbReference type="PANTHER" id="PTHR46930">
    <property type="entry name" value="CDK5 REGULATORY SUBUNIT-ASSOCIATED PROTEIN 2"/>
    <property type="match status" value="1"/>
</dbReference>
<dbReference type="GO" id="GO:0001578">
    <property type="term" value="P:microtubule bundle formation"/>
    <property type="evidence" value="ECO:0007669"/>
    <property type="project" value="TreeGrafter"/>
</dbReference>
<dbReference type="GO" id="GO:0097431">
    <property type="term" value="C:mitotic spindle pole"/>
    <property type="evidence" value="ECO:0007669"/>
    <property type="project" value="TreeGrafter"/>
</dbReference>
<reference evidence="6 7" key="1">
    <citation type="submission" date="2020-04" db="EMBL/GenBank/DDBJ databases">
        <authorList>
            <person name="Alioto T."/>
            <person name="Alioto T."/>
            <person name="Gomez Garrido J."/>
        </authorList>
    </citation>
    <scope>NUCLEOTIDE SEQUENCE [LARGE SCALE GENOMIC DNA]</scope>
</reference>
<feature type="compositionally biased region" description="Low complexity" evidence="4">
    <location>
        <begin position="1"/>
        <end position="19"/>
    </location>
</feature>
<comment type="caution">
    <text evidence="6">The sequence shown here is derived from an EMBL/GenBank/DDBJ whole genome shotgun (WGS) entry which is preliminary data.</text>
</comment>
<keyword evidence="3" id="KW-0175">Coiled coil</keyword>
<feature type="compositionally biased region" description="Basic and acidic residues" evidence="4">
    <location>
        <begin position="779"/>
        <end position="788"/>
    </location>
</feature>
<dbReference type="GO" id="GO:0008017">
    <property type="term" value="F:microtubule binding"/>
    <property type="evidence" value="ECO:0007669"/>
    <property type="project" value="TreeGrafter"/>
</dbReference>
<dbReference type="Proteomes" id="UP000494165">
    <property type="component" value="Unassembled WGS sequence"/>
</dbReference>
<dbReference type="GO" id="GO:0090266">
    <property type="term" value="P:regulation of mitotic cell cycle spindle assembly checkpoint"/>
    <property type="evidence" value="ECO:0007669"/>
    <property type="project" value="TreeGrafter"/>
</dbReference>
<name>A0A8S1DCW9_9INSE</name>
<feature type="compositionally biased region" description="Basic and acidic residues" evidence="4">
    <location>
        <begin position="498"/>
        <end position="510"/>
    </location>
</feature>
<sequence length="884" mass="99614">MAMASRRSLSPPARRSLAPFLKRSPSMDPQHKPLLPYCTSPSQLESIVFDAEETSGSPLSELLQSRQAGPSGGMSGRTVKQYEEEMRVLKKDNFNLKLRIYFLEERMQKLGRPLGDADGAEKKLIELKVQMETLRREMQAKQALLAQAGKAIEMMEEQHKAELHKLRRELAAAAAPKPAENSMALYADAFDLPASFLMPPPPPPPAATPRTRPHEAELAELQQRLQDLAQQLDASQERERRLNDALDSRTPEIQIKIEELCQKDKLLEDQRRIIVEIQIKLDEKQKELEELRQSLDTQHSAVDRLEADKRQLQQRLLEADEKMERSVKVVQTLVSRNQELAARAAGADQIGAMQHDETEHLWRELDERRRQVEQLSREKAALEARRERLPPEVGLMLARLDELAAFLAALLRRPHLLASFSAANRSSLLQLLDQSRALDASALAASAAPDDSLLDHIHKYLDAPEHSEFIHEMESQLERTTTDLRAVSVSEELDSGKEMELARWSLEKGRTTSKPPRPPRKHELEQDQEQEEEEQPNLSESEAWSEPDRTVSLARIGLPENKTPVNQTVSSPNSSELEHSPRTPGKKASYKKLVQRLHATEQINEALQAELSAHKALAKAEQPVGQEAALESRRARLEVVVRQSEATRQQLEAAARGEAGAEAERQLAEAEGRVRQLEAELSERDGVQRHLQLVQLETQEALATMEAARAAMHDELVHTRLACQQLERRALDATSKCQQLEQASKQDMQRCQQLAKQVEEAEVQCRALTQQVQQLEAARASDSDEHSASRHTLSSPDLGIESDTGRGGGGGGGGDERSRLNQENWQLKQKLAESQRIMERCLEALNKKNRDRLRVQASMEKQLLRTEEVLLKASHNLKLLPKSP</sequence>
<evidence type="ECO:0000313" key="7">
    <source>
        <dbReference type="Proteomes" id="UP000494165"/>
    </source>
</evidence>
<dbReference type="GO" id="GO:0000132">
    <property type="term" value="P:establishment of mitotic spindle orientation"/>
    <property type="evidence" value="ECO:0007669"/>
    <property type="project" value="TreeGrafter"/>
</dbReference>
<feature type="compositionally biased region" description="Polar residues" evidence="4">
    <location>
        <begin position="563"/>
        <end position="575"/>
    </location>
</feature>
<dbReference type="GO" id="GO:0007059">
    <property type="term" value="P:chromosome segregation"/>
    <property type="evidence" value="ECO:0007669"/>
    <property type="project" value="TreeGrafter"/>
</dbReference>
<evidence type="ECO:0000256" key="3">
    <source>
        <dbReference type="SAM" id="Coils"/>
    </source>
</evidence>
<keyword evidence="2" id="KW-0963">Cytoplasm</keyword>
<feature type="compositionally biased region" description="Acidic residues" evidence="4">
    <location>
        <begin position="526"/>
        <end position="535"/>
    </location>
</feature>
<feature type="coiled-coil region" evidence="3">
    <location>
        <begin position="211"/>
        <end position="329"/>
    </location>
</feature>
<comment type="subcellular location">
    <subcellularLocation>
        <location evidence="1">Cytoplasm</location>
    </subcellularLocation>
</comment>
<dbReference type="PANTHER" id="PTHR46930:SF1">
    <property type="entry name" value="CDK5 REGULATORY SUBUNIT-ASSOCIATED PROTEIN 2"/>
    <property type="match status" value="1"/>
</dbReference>
<feature type="coiled-coil region" evidence="3">
    <location>
        <begin position="590"/>
        <end position="687"/>
    </location>
</feature>
<evidence type="ECO:0000313" key="6">
    <source>
        <dbReference type="EMBL" id="CAB3375673.1"/>
    </source>
</evidence>
<protein>
    <recommendedName>
        <fullName evidence="5">Centrosomin N-terminal motif 1 domain-containing protein</fullName>
    </recommendedName>
</protein>
<gene>
    <name evidence="6" type="ORF">CLODIP_2_CD14917</name>
</gene>
<dbReference type="GO" id="GO:0035371">
    <property type="term" value="C:microtubule plus-end"/>
    <property type="evidence" value="ECO:0007669"/>
    <property type="project" value="TreeGrafter"/>
</dbReference>
<dbReference type="GO" id="GO:0043015">
    <property type="term" value="F:gamma-tubulin binding"/>
    <property type="evidence" value="ECO:0007669"/>
    <property type="project" value="TreeGrafter"/>
</dbReference>
<feature type="region of interest" description="Disordered" evidence="4">
    <location>
        <begin position="776"/>
        <end position="819"/>
    </location>
</feature>
<organism evidence="6 7">
    <name type="scientific">Cloeon dipterum</name>
    <dbReference type="NCBI Taxonomy" id="197152"/>
    <lineage>
        <taxon>Eukaryota</taxon>
        <taxon>Metazoa</taxon>
        <taxon>Ecdysozoa</taxon>
        <taxon>Arthropoda</taxon>
        <taxon>Hexapoda</taxon>
        <taxon>Insecta</taxon>
        <taxon>Pterygota</taxon>
        <taxon>Palaeoptera</taxon>
        <taxon>Ephemeroptera</taxon>
        <taxon>Pisciforma</taxon>
        <taxon>Baetidae</taxon>
        <taxon>Cloeon</taxon>
    </lineage>
</organism>
<dbReference type="EMBL" id="CADEPI010000117">
    <property type="protein sequence ID" value="CAB3375673.1"/>
    <property type="molecule type" value="Genomic_DNA"/>
</dbReference>
<dbReference type="GO" id="GO:0005737">
    <property type="term" value="C:cytoplasm"/>
    <property type="evidence" value="ECO:0007669"/>
    <property type="project" value="UniProtKB-SubCell"/>
</dbReference>
<dbReference type="OrthoDB" id="10255000at2759"/>
<accession>A0A8S1DCW9</accession>
<evidence type="ECO:0000256" key="4">
    <source>
        <dbReference type="SAM" id="MobiDB-lite"/>
    </source>
</evidence>
<dbReference type="GO" id="GO:0000242">
    <property type="term" value="C:pericentriolar material"/>
    <property type="evidence" value="ECO:0007669"/>
    <property type="project" value="TreeGrafter"/>
</dbReference>
<keyword evidence="7" id="KW-1185">Reference proteome</keyword>
<feature type="region of interest" description="Disordered" evidence="4">
    <location>
        <begin position="1"/>
        <end position="38"/>
    </location>
</feature>
<dbReference type="InterPro" id="IPR012943">
    <property type="entry name" value="Cnn_1N"/>
</dbReference>
<evidence type="ECO:0000259" key="5">
    <source>
        <dbReference type="Pfam" id="PF07989"/>
    </source>
</evidence>
<proteinExistence type="predicted"/>
<dbReference type="GO" id="GO:0007099">
    <property type="term" value="P:centriole replication"/>
    <property type="evidence" value="ECO:0007669"/>
    <property type="project" value="TreeGrafter"/>
</dbReference>
<dbReference type="AlphaFoldDB" id="A0A8S1DCW9"/>
<evidence type="ECO:0000256" key="1">
    <source>
        <dbReference type="ARBA" id="ARBA00004496"/>
    </source>
</evidence>
<evidence type="ECO:0000256" key="2">
    <source>
        <dbReference type="ARBA" id="ARBA00022490"/>
    </source>
</evidence>
<feature type="domain" description="Centrosomin N-terminal motif 1" evidence="5">
    <location>
        <begin position="78"/>
        <end position="153"/>
    </location>
</feature>
<feature type="region of interest" description="Disordered" evidence="4">
    <location>
        <begin position="498"/>
        <end position="589"/>
    </location>
</feature>